<sequence>GEQQAKSVHRNDGGDWLTLPEGATGIESAGKSCPVSSALSSGYRLHGRNRCG</sequence>
<dbReference type="EMBL" id="BKCJ011840065">
    <property type="protein sequence ID" value="GFD57352.1"/>
    <property type="molecule type" value="Genomic_DNA"/>
</dbReference>
<organism evidence="2">
    <name type="scientific">Tanacetum cinerariifolium</name>
    <name type="common">Dalmatian daisy</name>
    <name type="synonym">Chrysanthemum cinerariifolium</name>
    <dbReference type="NCBI Taxonomy" id="118510"/>
    <lineage>
        <taxon>Eukaryota</taxon>
        <taxon>Viridiplantae</taxon>
        <taxon>Streptophyta</taxon>
        <taxon>Embryophyta</taxon>
        <taxon>Tracheophyta</taxon>
        <taxon>Spermatophyta</taxon>
        <taxon>Magnoliopsida</taxon>
        <taxon>eudicotyledons</taxon>
        <taxon>Gunneridae</taxon>
        <taxon>Pentapetalae</taxon>
        <taxon>asterids</taxon>
        <taxon>campanulids</taxon>
        <taxon>Asterales</taxon>
        <taxon>Asteraceae</taxon>
        <taxon>Asteroideae</taxon>
        <taxon>Anthemideae</taxon>
        <taxon>Anthemidinae</taxon>
        <taxon>Tanacetum</taxon>
    </lineage>
</organism>
<accession>A0A699XB46</accession>
<feature type="region of interest" description="Disordered" evidence="1">
    <location>
        <begin position="1"/>
        <end position="39"/>
    </location>
</feature>
<protein>
    <submittedName>
        <fullName evidence="2">Uncharacterized protein</fullName>
    </submittedName>
</protein>
<evidence type="ECO:0000256" key="1">
    <source>
        <dbReference type="SAM" id="MobiDB-lite"/>
    </source>
</evidence>
<name>A0A699XB46_TANCI</name>
<gene>
    <name evidence="2" type="ORF">Tci_929321</name>
</gene>
<feature type="non-terminal residue" evidence="2">
    <location>
        <position position="1"/>
    </location>
</feature>
<dbReference type="AlphaFoldDB" id="A0A699XB46"/>
<comment type="caution">
    <text evidence="2">The sequence shown here is derived from an EMBL/GenBank/DDBJ whole genome shotgun (WGS) entry which is preliminary data.</text>
</comment>
<reference evidence="2" key="1">
    <citation type="journal article" date="2019" name="Sci. Rep.">
        <title>Draft genome of Tanacetum cinerariifolium, the natural source of mosquito coil.</title>
        <authorList>
            <person name="Yamashiro T."/>
            <person name="Shiraishi A."/>
            <person name="Satake H."/>
            <person name="Nakayama K."/>
        </authorList>
    </citation>
    <scope>NUCLEOTIDE SEQUENCE</scope>
</reference>
<evidence type="ECO:0000313" key="2">
    <source>
        <dbReference type="EMBL" id="GFD57352.1"/>
    </source>
</evidence>
<proteinExistence type="predicted"/>